<proteinExistence type="predicted"/>
<sequence length="295" mass="32177">MPPQAPQAQATARSPFAGCLILILALLMLVFLIGFSAWMPFRQAAEIEKFTQPSPTPLPVEAIEGNEPKVNALVERMETFRSGLEGDAAQPARLELSAEDLNLAIAAFQPVEQLRSSFRIREITKDALIIDICYKLNGRPRLAKDGEDGPVTSDPRYLIGTIKGHPELMRRELILKVDALEVPGATVPQGFLDHFSTLRIFEAHLKHPVLGPAMAAMTRVGLEDGKMVLSRIPGEAPPDVISEEQFRQGGSRIVKYLGIGACVFLAFAATMVFIGVRKQRRAEKLGQTSPDGDGA</sequence>
<gene>
    <name evidence="2" type="ORF">HHL09_24065</name>
</gene>
<dbReference type="Proteomes" id="UP000501812">
    <property type="component" value="Chromosome"/>
</dbReference>
<protein>
    <submittedName>
        <fullName evidence="2">Uncharacterized protein</fullName>
    </submittedName>
</protein>
<keyword evidence="1" id="KW-0812">Transmembrane</keyword>
<name>A0A858RPD6_9BACT</name>
<dbReference type="EMBL" id="CP051774">
    <property type="protein sequence ID" value="QJE98722.1"/>
    <property type="molecule type" value="Genomic_DNA"/>
</dbReference>
<feature type="transmembrane region" description="Helical" evidence="1">
    <location>
        <begin position="256"/>
        <end position="276"/>
    </location>
</feature>
<dbReference type="AlphaFoldDB" id="A0A858RPD6"/>
<accession>A0A858RPD6</accession>
<evidence type="ECO:0000313" key="3">
    <source>
        <dbReference type="Proteomes" id="UP000501812"/>
    </source>
</evidence>
<reference evidence="2 3" key="1">
    <citation type="submission" date="2020-04" db="EMBL/GenBank/DDBJ databases">
        <title>Luteolibacter sp. G-1-1-1 isolated from soil.</title>
        <authorList>
            <person name="Dahal R.H."/>
        </authorList>
    </citation>
    <scope>NUCLEOTIDE SEQUENCE [LARGE SCALE GENOMIC DNA]</scope>
    <source>
        <strain evidence="2 3">G-1-1-1</strain>
    </source>
</reference>
<keyword evidence="1" id="KW-1133">Transmembrane helix</keyword>
<evidence type="ECO:0000313" key="2">
    <source>
        <dbReference type="EMBL" id="QJE98722.1"/>
    </source>
</evidence>
<keyword evidence="3" id="KW-1185">Reference proteome</keyword>
<organism evidence="2 3">
    <name type="scientific">Luteolibacter luteus</name>
    <dbReference type="NCBI Taxonomy" id="2728835"/>
    <lineage>
        <taxon>Bacteria</taxon>
        <taxon>Pseudomonadati</taxon>
        <taxon>Verrucomicrobiota</taxon>
        <taxon>Verrucomicrobiia</taxon>
        <taxon>Verrucomicrobiales</taxon>
        <taxon>Verrucomicrobiaceae</taxon>
        <taxon>Luteolibacter</taxon>
    </lineage>
</organism>
<dbReference type="KEGG" id="luo:HHL09_24065"/>
<keyword evidence="1" id="KW-0472">Membrane</keyword>
<feature type="transmembrane region" description="Helical" evidence="1">
    <location>
        <begin position="16"/>
        <end position="39"/>
    </location>
</feature>
<evidence type="ECO:0000256" key="1">
    <source>
        <dbReference type="SAM" id="Phobius"/>
    </source>
</evidence>
<dbReference type="RefSeq" id="WP_169457209.1">
    <property type="nucleotide sequence ID" value="NZ_CP051774.1"/>
</dbReference>